<proteinExistence type="predicted"/>
<evidence type="ECO:0000313" key="3">
    <source>
        <dbReference type="Proteomes" id="UP001342314"/>
    </source>
</evidence>
<feature type="region of interest" description="Disordered" evidence="1">
    <location>
        <begin position="27"/>
        <end position="185"/>
    </location>
</feature>
<reference evidence="2 3" key="1">
    <citation type="submission" date="2021-12" db="EMBL/GenBank/DDBJ databases">
        <title>High titer production of polyol ester of fatty acids by Rhodotorula paludigena BS15 towards product separation-free biomass refinery.</title>
        <authorList>
            <person name="Mano J."/>
            <person name="Ono H."/>
            <person name="Tanaka T."/>
            <person name="Naito K."/>
            <person name="Sushida H."/>
            <person name="Ike M."/>
            <person name="Tokuyasu K."/>
            <person name="Kitaoka M."/>
        </authorList>
    </citation>
    <scope>NUCLEOTIDE SEQUENCE [LARGE SCALE GENOMIC DNA]</scope>
    <source>
        <strain evidence="2 3">BS15</strain>
    </source>
</reference>
<feature type="compositionally biased region" description="Basic and acidic residues" evidence="1">
    <location>
        <begin position="104"/>
        <end position="114"/>
    </location>
</feature>
<accession>A0AAV5GH51</accession>
<evidence type="ECO:0000313" key="2">
    <source>
        <dbReference type="EMBL" id="GJN91911.1"/>
    </source>
</evidence>
<feature type="compositionally biased region" description="Acidic residues" evidence="1">
    <location>
        <begin position="56"/>
        <end position="66"/>
    </location>
</feature>
<feature type="compositionally biased region" description="Basic and acidic residues" evidence="1">
    <location>
        <begin position="43"/>
        <end position="55"/>
    </location>
</feature>
<feature type="compositionally biased region" description="Polar residues" evidence="1">
    <location>
        <begin position="29"/>
        <end position="38"/>
    </location>
</feature>
<keyword evidence="3" id="KW-1185">Reference proteome</keyword>
<evidence type="ECO:0000256" key="1">
    <source>
        <dbReference type="SAM" id="MobiDB-lite"/>
    </source>
</evidence>
<gene>
    <name evidence="2" type="ORF">Rhopal_004936-T1</name>
</gene>
<name>A0AAV5GH51_9BASI</name>
<feature type="compositionally biased region" description="Polar residues" evidence="1">
    <location>
        <begin position="147"/>
        <end position="165"/>
    </location>
</feature>
<dbReference type="Proteomes" id="UP001342314">
    <property type="component" value="Unassembled WGS sequence"/>
</dbReference>
<protein>
    <recommendedName>
        <fullName evidence="4">Ribosome assembly protein 3</fullName>
    </recommendedName>
</protein>
<dbReference type="AlphaFoldDB" id="A0AAV5GH51"/>
<comment type="caution">
    <text evidence="2">The sequence shown here is derived from an EMBL/GenBank/DDBJ whole genome shotgun (WGS) entry which is preliminary data.</text>
</comment>
<evidence type="ECO:0008006" key="4">
    <source>
        <dbReference type="Google" id="ProtNLM"/>
    </source>
</evidence>
<feature type="compositionally biased region" description="Basic and acidic residues" evidence="1">
    <location>
        <begin position="135"/>
        <end position="144"/>
    </location>
</feature>
<dbReference type="EMBL" id="BQKY01000010">
    <property type="protein sequence ID" value="GJN91911.1"/>
    <property type="molecule type" value="Genomic_DNA"/>
</dbReference>
<organism evidence="2 3">
    <name type="scientific">Rhodotorula paludigena</name>
    <dbReference type="NCBI Taxonomy" id="86838"/>
    <lineage>
        <taxon>Eukaryota</taxon>
        <taxon>Fungi</taxon>
        <taxon>Dikarya</taxon>
        <taxon>Basidiomycota</taxon>
        <taxon>Pucciniomycotina</taxon>
        <taxon>Microbotryomycetes</taxon>
        <taxon>Sporidiobolales</taxon>
        <taxon>Sporidiobolaceae</taxon>
        <taxon>Rhodotorula</taxon>
    </lineage>
</organism>
<sequence length="311" mass="33470">MLLPPLCHLPPLAKCFVVLRTTRYGAQQHAPTWNTSGGANEGGKGRPDPKRRDRDDSDDSREEGDEQATSNESDADKSFSPSKRRSSSRVPAGAKKRKGTPSSKEAKAKKEDKGKKRATRSTSISGKVSVAADLESDREGKEDDTNAGASTSKMPFDLTSSSSSKMPAGHKRWTRPSVPPIGGEKRYTEDDLQTRIKQEVADALAAANRAVSFEGFNVGVDLFSEFYRSVTTMGKRLAAIAQDEQSGKAIDEVVEQHVHDLVAAFEINLEVWTGKTNESPDMASVVDAAMRRANGAQLEEGDKDGGAMGGA</sequence>